<dbReference type="RefSeq" id="WP_125592548.1">
    <property type="nucleotide sequence ID" value="NZ_JBHSSN010000014.1"/>
</dbReference>
<comment type="caution">
    <text evidence="1">The sequence shown here is derived from an EMBL/GenBank/DDBJ whole genome shotgun (WGS) entry which is preliminary data.</text>
</comment>
<dbReference type="EMBL" id="JBHSSN010000014">
    <property type="protein sequence ID" value="MFC6323565.1"/>
    <property type="molecule type" value="Genomic_DNA"/>
</dbReference>
<keyword evidence="2" id="KW-1185">Reference proteome</keyword>
<protein>
    <recommendedName>
        <fullName evidence="3">Cell surface protein</fullName>
    </recommendedName>
</protein>
<evidence type="ECO:0000313" key="2">
    <source>
        <dbReference type="Proteomes" id="UP001596186"/>
    </source>
</evidence>
<accession>A0ABW1UYJ6</accession>
<organism evidence="1 2">
    <name type="scientific">Companilactobacillus baiquanensis</name>
    <dbReference type="NCBI Taxonomy" id="2486005"/>
    <lineage>
        <taxon>Bacteria</taxon>
        <taxon>Bacillati</taxon>
        <taxon>Bacillota</taxon>
        <taxon>Bacilli</taxon>
        <taxon>Lactobacillales</taxon>
        <taxon>Lactobacillaceae</taxon>
        <taxon>Companilactobacillus</taxon>
    </lineage>
</organism>
<sequence>MSDRVKLRYIWMVSTIILISLFFGKSNEIQAAVADNDPISSAPTGLNFGDYFLKGDVRTNNANTTTFKNGNTSIVQITSDYQKQQGYVWSNPSKMNYLNLNERQTLSMWVYLGASTSPGDGLAFVLQNYGNNANATLTGGNQAAGETMGVWGSDDTYKSGTSTDTVAAKAIQNSWALEFDTFKNDGVGGSSMFENGTPSDNNYKYFSNSYDDSLSQVASDASHIAYNYPAEPTTYAQKTTSISMGGFLGSNVQTYWYSMLHQGLKYKPDDGSSSNLKLSNGMWHHVVISYTPPADGSQIGHLSYTFDDKVKPVNDSLSVIRQPISEKNIPIDTSEFYKNSTQQFTQNDGKVLWGFTGSTGSSHARNMVVFESIPSLVEGDATATAYDDSQAGEEINSSNDEVYNGDNLRFVYNVKRESGELDWSGINAKIDLPDNMTYTGGNITYSDGSSEDISVNDLSSASFTKVLKDLLKSGEPKSATITVEGVANSDTPSVDKEVASTTASFEGTNLIKNVDSPSFTIKATTMKLTSDTTDLDLSSKSNIEADSTASYIDTNVSMDNSKVTAHYKINDNSEKMQSLSSGSDGKVAIKVSKTDLNDGNNTLIVYVTDSSGNRSNSITFNINKPTVAPILIDADSEMSFRTIHSNGKDQMVKRNGSWKVNVVDNEDNSNWKLSTSAIQDPDSNKFDGDLLYVDDNGSSQSILNGSIVQIADQSTFPSNFISDGNTYQVANTWDSDDGMILKADSGAKSGTYKYDVTWDLTDSI</sequence>
<reference evidence="2" key="1">
    <citation type="journal article" date="2019" name="Int. J. Syst. Evol. Microbiol.">
        <title>The Global Catalogue of Microorganisms (GCM) 10K type strain sequencing project: providing services to taxonomists for standard genome sequencing and annotation.</title>
        <authorList>
            <consortium name="The Broad Institute Genomics Platform"/>
            <consortium name="The Broad Institute Genome Sequencing Center for Infectious Disease"/>
            <person name="Wu L."/>
            <person name="Ma J."/>
        </authorList>
    </citation>
    <scope>NUCLEOTIDE SEQUENCE [LARGE SCALE GENOMIC DNA]</scope>
    <source>
        <strain evidence="2">CCM 8895</strain>
    </source>
</reference>
<dbReference type="InterPro" id="IPR013320">
    <property type="entry name" value="ConA-like_dom_sf"/>
</dbReference>
<evidence type="ECO:0008006" key="3">
    <source>
        <dbReference type="Google" id="ProtNLM"/>
    </source>
</evidence>
<gene>
    <name evidence="1" type="ORF">ACFP1F_07435</name>
</gene>
<evidence type="ECO:0000313" key="1">
    <source>
        <dbReference type="EMBL" id="MFC6323565.1"/>
    </source>
</evidence>
<dbReference type="SUPFAM" id="SSF49899">
    <property type="entry name" value="Concanavalin A-like lectins/glucanases"/>
    <property type="match status" value="1"/>
</dbReference>
<dbReference type="Proteomes" id="UP001596186">
    <property type="component" value="Unassembled WGS sequence"/>
</dbReference>
<proteinExistence type="predicted"/>
<name>A0ABW1UYJ6_9LACO</name>
<dbReference type="Gene3D" id="2.60.120.200">
    <property type="match status" value="1"/>
</dbReference>